<dbReference type="EMBL" id="JANRMS010001737">
    <property type="protein sequence ID" value="KAJ3526404.1"/>
    <property type="molecule type" value="Genomic_DNA"/>
</dbReference>
<evidence type="ECO:0000313" key="2">
    <source>
        <dbReference type="Proteomes" id="UP001148629"/>
    </source>
</evidence>
<keyword evidence="2" id="KW-1185">Reference proteome</keyword>
<gene>
    <name evidence="1" type="ORF">NM208_g11206</name>
</gene>
<accession>A0ACC1RVA6</accession>
<dbReference type="Proteomes" id="UP001148629">
    <property type="component" value="Unassembled WGS sequence"/>
</dbReference>
<organism evidence="1 2">
    <name type="scientific">Fusarium decemcellulare</name>
    <dbReference type="NCBI Taxonomy" id="57161"/>
    <lineage>
        <taxon>Eukaryota</taxon>
        <taxon>Fungi</taxon>
        <taxon>Dikarya</taxon>
        <taxon>Ascomycota</taxon>
        <taxon>Pezizomycotina</taxon>
        <taxon>Sordariomycetes</taxon>
        <taxon>Hypocreomycetidae</taxon>
        <taxon>Hypocreales</taxon>
        <taxon>Nectriaceae</taxon>
        <taxon>Fusarium</taxon>
        <taxon>Fusarium decemcellulare species complex</taxon>
    </lineage>
</organism>
<reference evidence="1" key="1">
    <citation type="submission" date="2022-08" db="EMBL/GenBank/DDBJ databases">
        <title>Genome Sequence of Fusarium decemcellulare.</title>
        <authorList>
            <person name="Buettner E."/>
        </authorList>
    </citation>
    <scope>NUCLEOTIDE SEQUENCE</scope>
    <source>
        <strain evidence="1">Babe19</strain>
    </source>
</reference>
<sequence>MANLANALKKNTSNEGPSRVGLIGARGYTDQTLIDLLNNHPNMDLCCNLSPKDIVRLDEDVMTVPNNTCQSFVEALGQSSSIIVDLLADYWFDPTGEWTYSLSELVKRSKIARSTRISNPGRYGTVIARSSCEAVGIDKGPPAVPHDLILWYLQMNNKKSIVVSCHTGCLVGAQYTFSLDFLEVGNNMKKARHSLLMSFWLSWLFGQDSNIISMGDARDGPWVVTAGFLGKEHFQKAPQEPEATENASWFVGTSFKQIPI</sequence>
<comment type="caution">
    <text evidence="1">The sequence shown here is derived from an EMBL/GenBank/DDBJ whole genome shotgun (WGS) entry which is preliminary data.</text>
</comment>
<proteinExistence type="predicted"/>
<evidence type="ECO:0000313" key="1">
    <source>
        <dbReference type="EMBL" id="KAJ3526404.1"/>
    </source>
</evidence>
<name>A0ACC1RVA6_9HYPO</name>
<protein>
    <submittedName>
        <fullName evidence="1">Uncharacterized protein</fullName>
    </submittedName>
</protein>